<dbReference type="GO" id="GO:0005829">
    <property type="term" value="C:cytosol"/>
    <property type="evidence" value="ECO:0007669"/>
    <property type="project" value="TreeGrafter"/>
</dbReference>
<keyword evidence="3" id="KW-0326">Glycosidase</keyword>
<dbReference type="RefSeq" id="WP_134521886.1">
    <property type="nucleotide sequence ID" value="NZ_SOHH01000005.1"/>
</dbReference>
<dbReference type="PRINTS" id="PR00131">
    <property type="entry name" value="GLHYDRLASE1"/>
</dbReference>
<dbReference type="Gene3D" id="3.20.20.80">
    <property type="entry name" value="Glycosidases"/>
    <property type="match status" value="2"/>
</dbReference>
<dbReference type="Pfam" id="PF00232">
    <property type="entry name" value="Glyco_hydro_1"/>
    <property type="match status" value="2"/>
</dbReference>
<evidence type="ECO:0000313" key="6">
    <source>
        <dbReference type="Proteomes" id="UP000298313"/>
    </source>
</evidence>
<dbReference type="SUPFAM" id="SSF51445">
    <property type="entry name" value="(Trans)glycosidases"/>
    <property type="match status" value="1"/>
</dbReference>
<dbReference type="PANTHER" id="PTHR10353">
    <property type="entry name" value="GLYCOSYL HYDROLASE"/>
    <property type="match status" value="1"/>
</dbReference>
<comment type="similarity">
    <text evidence="1 4">Belongs to the glycosyl hydrolase 1 family.</text>
</comment>
<dbReference type="GO" id="GO:0008422">
    <property type="term" value="F:beta-glucosidase activity"/>
    <property type="evidence" value="ECO:0007669"/>
    <property type="project" value="TreeGrafter"/>
</dbReference>
<gene>
    <name evidence="5" type="ORF">E3T48_00200</name>
</gene>
<evidence type="ECO:0000256" key="2">
    <source>
        <dbReference type="ARBA" id="ARBA00022801"/>
    </source>
</evidence>
<name>A0A4R9BGQ3_9MICO</name>
<accession>A0A4R9BGQ3</accession>
<reference evidence="5 6" key="1">
    <citation type="submission" date="2019-03" db="EMBL/GenBank/DDBJ databases">
        <title>Genomics of glacier-inhabiting Cryobacterium strains.</title>
        <authorList>
            <person name="Liu Q."/>
            <person name="Xin Y.-H."/>
        </authorList>
    </citation>
    <scope>NUCLEOTIDE SEQUENCE [LARGE SCALE GENOMIC DNA]</scope>
    <source>
        <strain evidence="5 6">Hh4</strain>
    </source>
</reference>
<evidence type="ECO:0000256" key="3">
    <source>
        <dbReference type="ARBA" id="ARBA00023295"/>
    </source>
</evidence>
<evidence type="ECO:0000313" key="5">
    <source>
        <dbReference type="EMBL" id="TFD83778.1"/>
    </source>
</evidence>
<dbReference type="PANTHER" id="PTHR10353:SF36">
    <property type="entry name" value="LP05116P"/>
    <property type="match status" value="1"/>
</dbReference>
<organism evidence="5 6">
    <name type="scientific">Cryobacterium fucosi</name>
    <dbReference type="NCBI Taxonomy" id="1259157"/>
    <lineage>
        <taxon>Bacteria</taxon>
        <taxon>Bacillati</taxon>
        <taxon>Actinomycetota</taxon>
        <taxon>Actinomycetes</taxon>
        <taxon>Micrococcales</taxon>
        <taxon>Microbacteriaceae</taxon>
        <taxon>Cryobacterium</taxon>
    </lineage>
</organism>
<dbReference type="GO" id="GO:0016052">
    <property type="term" value="P:carbohydrate catabolic process"/>
    <property type="evidence" value="ECO:0007669"/>
    <property type="project" value="TreeGrafter"/>
</dbReference>
<dbReference type="InterPro" id="IPR017853">
    <property type="entry name" value="GH"/>
</dbReference>
<protein>
    <submittedName>
        <fullName evidence="5">Glycoside hydrolase family 1 protein</fullName>
    </submittedName>
</protein>
<proteinExistence type="inferred from homology"/>
<dbReference type="Proteomes" id="UP000298313">
    <property type="component" value="Unassembled WGS sequence"/>
</dbReference>
<dbReference type="OrthoDB" id="9765195at2"/>
<comment type="caution">
    <text evidence="5">The sequence shown here is derived from an EMBL/GenBank/DDBJ whole genome shotgun (WGS) entry which is preliminary data.</text>
</comment>
<keyword evidence="6" id="KW-1185">Reference proteome</keyword>
<keyword evidence="2 5" id="KW-0378">Hydrolase</keyword>
<evidence type="ECO:0000256" key="4">
    <source>
        <dbReference type="RuleBase" id="RU003690"/>
    </source>
</evidence>
<dbReference type="EMBL" id="SOHH01000005">
    <property type="protein sequence ID" value="TFD83778.1"/>
    <property type="molecule type" value="Genomic_DNA"/>
</dbReference>
<evidence type="ECO:0000256" key="1">
    <source>
        <dbReference type="ARBA" id="ARBA00010838"/>
    </source>
</evidence>
<dbReference type="AlphaFoldDB" id="A0A4R9BGQ3"/>
<dbReference type="InterPro" id="IPR001360">
    <property type="entry name" value="Glyco_hydro_1"/>
</dbReference>
<sequence length="414" mass="45349">MLSFPQGFLWGAATAAHQVEGNNVNNDWWVKEHAHGTRIVEPSGDAMDSYHRFGEDMRLLADAGLDSYRFSIEWSRIEPAPGCVSRAEIDHYRRMVDTARDNGLNPVVTLMHFTVPQWMFERGFWRNPDAPDLFARFTELALPIVSEGVDYVCTINEPNIAAMLAGGETAANLVAFGLPRPDLQVADALLESHKRSREVLSSVSGLKSGWTVATQAFQSTGEPGADEKLHEYGYPSDDWYLENARGDDFIGVQAYTRTFIGPGGPIPVRDDVETTLTGWEFYPPALGLGVRAAWELSGHVPVMVTENGIATADDARRIAYTAEALRGLHSAMEDGVEVLGYLHWSALDNYEWASGFGPTFGLIAVDRKTFVRTPKPSLAWLGEVARRNGLADEPIEPAASVEPVEPVASAASVA</sequence>